<dbReference type="RefSeq" id="WP_085620378.1">
    <property type="nucleotide sequence ID" value="NZ_JFKB01000013.1"/>
</dbReference>
<dbReference type="OrthoDB" id="7366145at2"/>
<feature type="compositionally biased region" description="Polar residues" evidence="1">
    <location>
        <begin position="209"/>
        <end position="223"/>
    </location>
</feature>
<evidence type="ECO:0000313" key="3">
    <source>
        <dbReference type="Proteomes" id="UP000193396"/>
    </source>
</evidence>
<protein>
    <submittedName>
        <fullName evidence="2">Uncharacterized protein</fullName>
    </submittedName>
</protein>
<keyword evidence="3" id="KW-1185">Reference proteome</keyword>
<reference evidence="2 3" key="1">
    <citation type="submission" date="2014-03" db="EMBL/GenBank/DDBJ databases">
        <title>The draft genome sequence of Thalassospira alkalitolerans JCM 18968.</title>
        <authorList>
            <person name="Lai Q."/>
            <person name="Shao Z."/>
        </authorList>
    </citation>
    <scope>NUCLEOTIDE SEQUENCE [LARGE SCALE GENOMIC DNA]</scope>
    <source>
        <strain evidence="2 3">JCM 18968</strain>
    </source>
</reference>
<name>A0A1Y2L848_9PROT</name>
<evidence type="ECO:0000256" key="1">
    <source>
        <dbReference type="SAM" id="MobiDB-lite"/>
    </source>
</evidence>
<feature type="compositionally biased region" description="Low complexity" evidence="1">
    <location>
        <begin position="176"/>
        <end position="205"/>
    </location>
</feature>
<evidence type="ECO:0000313" key="2">
    <source>
        <dbReference type="EMBL" id="OSQ46098.1"/>
    </source>
</evidence>
<feature type="compositionally biased region" description="Low complexity" evidence="1">
    <location>
        <begin position="62"/>
        <end position="73"/>
    </location>
</feature>
<feature type="region of interest" description="Disordered" evidence="1">
    <location>
        <begin position="47"/>
        <end position="91"/>
    </location>
</feature>
<gene>
    <name evidence="2" type="ORF">TALK_17185</name>
</gene>
<feature type="region of interest" description="Disordered" evidence="1">
    <location>
        <begin position="132"/>
        <end position="223"/>
    </location>
</feature>
<proteinExistence type="predicted"/>
<feature type="compositionally biased region" description="Low complexity" evidence="1">
    <location>
        <begin position="134"/>
        <end position="167"/>
    </location>
</feature>
<sequence>MAGGANFPGIETASSKKDAVKKAFNQEYQATMKAMANAADRARKQILDQKLAAASHGQSNQPSQNGTPSTGPGPTSPKIPGAPSGAEATPSDPTVLVMIEIANELRRIIVSEIDMRMNHLANQVEQAIAHSLPQSSESQAAASTQPATGTTDTTTTSTATQAPAATTPAPPPATAPAPATAFESTTNATATPNTETASTAANSPAQPQKIDTTSDKNPPNSDG</sequence>
<organism evidence="2 3">
    <name type="scientific">Thalassospira alkalitolerans</name>
    <dbReference type="NCBI Taxonomy" id="1293890"/>
    <lineage>
        <taxon>Bacteria</taxon>
        <taxon>Pseudomonadati</taxon>
        <taxon>Pseudomonadota</taxon>
        <taxon>Alphaproteobacteria</taxon>
        <taxon>Rhodospirillales</taxon>
        <taxon>Thalassospiraceae</taxon>
        <taxon>Thalassospira</taxon>
    </lineage>
</organism>
<comment type="caution">
    <text evidence="2">The sequence shown here is derived from an EMBL/GenBank/DDBJ whole genome shotgun (WGS) entry which is preliminary data.</text>
</comment>
<dbReference type="AlphaFoldDB" id="A0A1Y2L848"/>
<dbReference type="EMBL" id="JFKB01000013">
    <property type="protein sequence ID" value="OSQ46098.1"/>
    <property type="molecule type" value="Genomic_DNA"/>
</dbReference>
<accession>A0A1Y2L848</accession>
<dbReference type="Proteomes" id="UP000193396">
    <property type="component" value="Unassembled WGS sequence"/>
</dbReference>